<keyword evidence="1" id="KW-0479">Metal-binding</keyword>
<evidence type="ECO:0000259" key="2">
    <source>
        <dbReference type="Pfam" id="PF07883"/>
    </source>
</evidence>
<feature type="domain" description="Cupin type-2" evidence="2">
    <location>
        <begin position="45"/>
        <end position="116"/>
    </location>
</feature>
<accession>A0ABR8FM06</accession>
<evidence type="ECO:0000256" key="1">
    <source>
        <dbReference type="ARBA" id="ARBA00022723"/>
    </source>
</evidence>
<keyword evidence="4" id="KW-1185">Reference proteome</keyword>
<dbReference type="EMBL" id="JACJST010000041">
    <property type="protein sequence ID" value="MBD2571227.1"/>
    <property type="molecule type" value="Genomic_DNA"/>
</dbReference>
<dbReference type="RefSeq" id="WP_190720622.1">
    <property type="nucleotide sequence ID" value="NZ_JACJST010000041.1"/>
</dbReference>
<dbReference type="Pfam" id="PF07883">
    <property type="entry name" value="Cupin_2"/>
    <property type="match status" value="1"/>
</dbReference>
<dbReference type="CDD" id="cd02224">
    <property type="entry name" value="cupin_SPO2919-like"/>
    <property type="match status" value="1"/>
</dbReference>
<organism evidence="3 4">
    <name type="scientific">Anabaena lutea FACHB-196</name>
    <dbReference type="NCBI Taxonomy" id="2692881"/>
    <lineage>
        <taxon>Bacteria</taxon>
        <taxon>Bacillati</taxon>
        <taxon>Cyanobacteriota</taxon>
        <taxon>Cyanophyceae</taxon>
        <taxon>Nostocales</taxon>
        <taxon>Nostocaceae</taxon>
        <taxon>Anabaena</taxon>
    </lineage>
</organism>
<name>A0ABR8FM06_9NOST</name>
<proteinExistence type="predicted"/>
<dbReference type="InterPro" id="IPR011051">
    <property type="entry name" value="RmlC_Cupin_sf"/>
</dbReference>
<evidence type="ECO:0000313" key="3">
    <source>
        <dbReference type="EMBL" id="MBD2571227.1"/>
    </source>
</evidence>
<dbReference type="SUPFAM" id="SSF51182">
    <property type="entry name" value="RmlC-like cupins"/>
    <property type="match status" value="1"/>
</dbReference>
<dbReference type="PANTHER" id="PTHR35848:SF9">
    <property type="entry name" value="SLL1358 PROTEIN"/>
    <property type="match status" value="1"/>
</dbReference>
<evidence type="ECO:0000313" key="4">
    <source>
        <dbReference type="Proteomes" id="UP000640531"/>
    </source>
</evidence>
<dbReference type="Gene3D" id="2.60.120.10">
    <property type="entry name" value="Jelly Rolls"/>
    <property type="match status" value="1"/>
</dbReference>
<dbReference type="InterPro" id="IPR051610">
    <property type="entry name" value="GPI/OXD"/>
</dbReference>
<dbReference type="InterPro" id="IPR013096">
    <property type="entry name" value="Cupin_2"/>
</dbReference>
<comment type="caution">
    <text evidence="3">The sequence shown here is derived from an EMBL/GenBank/DDBJ whole genome shotgun (WGS) entry which is preliminary data.</text>
</comment>
<dbReference type="InterPro" id="IPR014710">
    <property type="entry name" value="RmlC-like_jellyroll"/>
</dbReference>
<reference evidence="3 4" key="1">
    <citation type="journal article" date="2020" name="ISME J.">
        <title>Comparative genomics reveals insights into cyanobacterial evolution and habitat adaptation.</title>
        <authorList>
            <person name="Chen M.Y."/>
            <person name="Teng W.K."/>
            <person name="Zhao L."/>
            <person name="Hu C.X."/>
            <person name="Zhou Y.K."/>
            <person name="Han B.P."/>
            <person name="Song L.R."/>
            <person name="Shu W.S."/>
        </authorList>
    </citation>
    <scope>NUCLEOTIDE SEQUENCE [LARGE SCALE GENOMIC DNA]</scope>
    <source>
        <strain evidence="3 4">FACHB-196</strain>
    </source>
</reference>
<gene>
    <name evidence="3" type="ORF">H6G59_25725</name>
</gene>
<dbReference type="PANTHER" id="PTHR35848">
    <property type="entry name" value="OXALATE-BINDING PROTEIN"/>
    <property type="match status" value="1"/>
</dbReference>
<dbReference type="Proteomes" id="UP000640531">
    <property type="component" value="Unassembled WGS sequence"/>
</dbReference>
<sequence>MIINPDNVPRRTSSVYPDVFKSQIAGRIKQALGNAAGLKNFGVNLVTLTPGSCSALRHWHTQQDEFIYIIQGEATLITNAGEQILTAGMMAGFPAGEANGHQLLNKSQAIVIYLEVGDRSLGEEVYYPDDDLIAKSSDDGGWIFTHKNGDLYEI</sequence>
<protein>
    <submittedName>
        <fullName evidence="3">Cupin domain-containing protein</fullName>
    </submittedName>
</protein>